<dbReference type="AlphaFoldDB" id="A0A0S8GLN3"/>
<dbReference type="PANTHER" id="PTHR37460">
    <property type="entry name" value="ENDONUCLEASE III"/>
    <property type="match status" value="1"/>
</dbReference>
<evidence type="ECO:0008006" key="3">
    <source>
        <dbReference type="Google" id="ProtNLM"/>
    </source>
</evidence>
<dbReference type="PATRIC" id="fig|1703780.3.peg.2728"/>
<proteinExistence type="predicted"/>
<dbReference type="Pfam" id="PF01986">
    <property type="entry name" value="DUF123"/>
    <property type="match status" value="1"/>
</dbReference>
<dbReference type="CDD" id="cd10441">
    <property type="entry name" value="GIY-YIG_COG1833"/>
    <property type="match status" value="1"/>
</dbReference>
<dbReference type="Proteomes" id="UP000051096">
    <property type="component" value="Unassembled WGS sequence"/>
</dbReference>
<name>A0A0S8GLN3_UNCW3</name>
<accession>A0A0S8GLN3</accession>
<evidence type="ECO:0000313" key="2">
    <source>
        <dbReference type="Proteomes" id="UP000051096"/>
    </source>
</evidence>
<organism evidence="1 2">
    <name type="scientific">candidate division WOR_3 bacterium SM23_60</name>
    <dbReference type="NCBI Taxonomy" id="1703780"/>
    <lineage>
        <taxon>Bacteria</taxon>
        <taxon>Bacteria division WOR-3</taxon>
    </lineage>
</organism>
<comment type="caution">
    <text evidence="1">The sequence shown here is derived from an EMBL/GenBank/DDBJ whole genome shotgun (WGS) entry which is preliminary data.</text>
</comment>
<dbReference type="EMBL" id="LJUO01000002">
    <property type="protein sequence ID" value="KPK73822.1"/>
    <property type="molecule type" value="Genomic_DNA"/>
</dbReference>
<evidence type="ECO:0000313" key="1">
    <source>
        <dbReference type="EMBL" id="KPK73822.1"/>
    </source>
</evidence>
<sequence length="126" mass="14897">MNSTYLLNIHLENARTIKIGKLGKHRFSKGHYIYVGSAKRNFHHRINRHLRQEKKIHWHIDYLLRYARITEIWSSSLSEDKIADILSTIMEVPVLHFGASDKKSKSHLFYGKMQQGMAIMALRRMH</sequence>
<dbReference type="PANTHER" id="PTHR37460:SF1">
    <property type="entry name" value="ENDONUCLEASE III"/>
    <property type="match status" value="1"/>
</dbReference>
<reference evidence="1 2" key="1">
    <citation type="journal article" date="2015" name="Microbiome">
        <title>Genomic resolution of linkages in carbon, nitrogen, and sulfur cycling among widespread estuary sediment bacteria.</title>
        <authorList>
            <person name="Baker B.J."/>
            <person name="Lazar C.S."/>
            <person name="Teske A.P."/>
            <person name="Dick G.J."/>
        </authorList>
    </citation>
    <scope>NUCLEOTIDE SEQUENCE [LARGE SCALE GENOMIC DNA]</scope>
    <source>
        <strain evidence="1">SM23_60</strain>
    </source>
</reference>
<protein>
    <recommendedName>
        <fullName evidence="3">GIY-YIG domain-containing protein</fullName>
    </recommendedName>
</protein>
<dbReference type="InterPro" id="IPR002837">
    <property type="entry name" value="DUF123"/>
</dbReference>
<gene>
    <name evidence="1" type="ORF">AMJ87_00460</name>
</gene>